<evidence type="ECO:0000256" key="4">
    <source>
        <dbReference type="ARBA" id="ARBA00022448"/>
    </source>
</evidence>
<dbReference type="InterPro" id="IPR023214">
    <property type="entry name" value="HAD_sf"/>
</dbReference>
<keyword evidence="4" id="KW-0813">Transport</keyword>
<feature type="domain" description="HMA" evidence="18">
    <location>
        <begin position="211"/>
        <end position="277"/>
    </location>
</feature>
<feature type="transmembrane region" description="Helical" evidence="17">
    <location>
        <begin position="1296"/>
        <end position="1316"/>
    </location>
</feature>
<dbReference type="PRINTS" id="PR00942">
    <property type="entry name" value="CUATPASEI"/>
</dbReference>
<comment type="caution">
    <text evidence="19">The sequence shown here is derived from an EMBL/GenBank/DDBJ whole genome shotgun (WGS) entry which is preliminary data.</text>
</comment>
<evidence type="ECO:0000256" key="12">
    <source>
        <dbReference type="ARBA" id="ARBA00022967"/>
    </source>
</evidence>
<feature type="domain" description="HMA" evidence="18">
    <location>
        <begin position="481"/>
        <end position="547"/>
    </location>
</feature>
<dbReference type="InterPro" id="IPR018303">
    <property type="entry name" value="ATPase_P-typ_P_site"/>
</dbReference>
<evidence type="ECO:0000256" key="9">
    <source>
        <dbReference type="ARBA" id="ARBA00022796"/>
    </source>
</evidence>
<dbReference type="InterPro" id="IPR006122">
    <property type="entry name" value="HMA_Cu_ion-bd"/>
</dbReference>
<dbReference type="SFLD" id="SFLDF00027">
    <property type="entry name" value="p-type_atpase"/>
    <property type="match status" value="1"/>
</dbReference>
<feature type="transmembrane region" description="Helical" evidence="17">
    <location>
        <begin position="843"/>
        <end position="864"/>
    </location>
</feature>
<evidence type="ECO:0000256" key="2">
    <source>
        <dbReference type="ARBA" id="ARBA00006024"/>
    </source>
</evidence>
<evidence type="ECO:0000256" key="5">
    <source>
        <dbReference type="ARBA" id="ARBA00022692"/>
    </source>
</evidence>
<evidence type="ECO:0000313" key="19">
    <source>
        <dbReference type="EMBL" id="CAH3113087.1"/>
    </source>
</evidence>
<dbReference type="Gene3D" id="3.40.1110.10">
    <property type="entry name" value="Calcium-transporting ATPase, cytoplasmic domain N"/>
    <property type="match status" value="1"/>
</dbReference>
<dbReference type="InterPro" id="IPR044492">
    <property type="entry name" value="P_typ_ATPase_HD_dom"/>
</dbReference>
<keyword evidence="6 17" id="KW-0479">Metal-binding</keyword>
<evidence type="ECO:0000256" key="10">
    <source>
        <dbReference type="ARBA" id="ARBA00022840"/>
    </source>
</evidence>
<feature type="domain" description="HMA" evidence="18">
    <location>
        <begin position="291"/>
        <end position="357"/>
    </location>
</feature>
<keyword evidence="10 17" id="KW-0067">ATP-binding</keyword>
<feature type="transmembrane region" description="Helical" evidence="17">
    <location>
        <begin position="884"/>
        <end position="908"/>
    </location>
</feature>
<evidence type="ECO:0000256" key="1">
    <source>
        <dbReference type="ARBA" id="ARBA00004166"/>
    </source>
</evidence>
<evidence type="ECO:0000256" key="13">
    <source>
        <dbReference type="ARBA" id="ARBA00022989"/>
    </source>
</evidence>
<dbReference type="PRINTS" id="PR00119">
    <property type="entry name" value="CATATPASE"/>
</dbReference>
<proteinExistence type="inferred from homology"/>
<evidence type="ECO:0000256" key="17">
    <source>
        <dbReference type="RuleBase" id="RU362081"/>
    </source>
</evidence>
<dbReference type="InterPro" id="IPR006121">
    <property type="entry name" value="HMA_dom"/>
</dbReference>
<dbReference type="PANTHER" id="PTHR43520:SF8">
    <property type="entry name" value="P-TYPE CU(+) TRANSPORTER"/>
    <property type="match status" value="1"/>
</dbReference>
<organism evidence="19 20">
    <name type="scientific">Porites lobata</name>
    <dbReference type="NCBI Taxonomy" id="104759"/>
    <lineage>
        <taxon>Eukaryota</taxon>
        <taxon>Metazoa</taxon>
        <taxon>Cnidaria</taxon>
        <taxon>Anthozoa</taxon>
        <taxon>Hexacorallia</taxon>
        <taxon>Scleractinia</taxon>
        <taxon>Fungiina</taxon>
        <taxon>Poritidae</taxon>
        <taxon>Porites</taxon>
    </lineage>
</organism>
<feature type="domain" description="HMA" evidence="18">
    <location>
        <begin position="405"/>
        <end position="471"/>
    </location>
</feature>
<feature type="domain" description="HMA" evidence="18">
    <location>
        <begin position="137"/>
        <end position="203"/>
    </location>
</feature>
<dbReference type="Pfam" id="PF00122">
    <property type="entry name" value="E1-E2_ATPase"/>
    <property type="match status" value="1"/>
</dbReference>
<dbReference type="PANTHER" id="PTHR43520">
    <property type="entry name" value="ATP7, ISOFORM B"/>
    <property type="match status" value="1"/>
</dbReference>
<gene>
    <name evidence="19" type="ORF">PLOB_00021312</name>
</gene>
<dbReference type="InterPro" id="IPR036412">
    <property type="entry name" value="HAD-like_sf"/>
</dbReference>
<dbReference type="InterPro" id="IPR027256">
    <property type="entry name" value="P-typ_ATPase_IB"/>
</dbReference>
<dbReference type="SUPFAM" id="SSF81660">
    <property type="entry name" value="Metal cation-transporting ATPase, ATP-binding domain N"/>
    <property type="match status" value="1"/>
</dbReference>
<dbReference type="NCBIfam" id="TIGR00003">
    <property type="entry name" value="copper ion binding protein"/>
    <property type="match status" value="5"/>
</dbReference>
<dbReference type="CDD" id="cd02094">
    <property type="entry name" value="P-type_ATPase_Cu-like"/>
    <property type="match status" value="1"/>
</dbReference>
<dbReference type="Proteomes" id="UP001159405">
    <property type="component" value="Unassembled WGS sequence"/>
</dbReference>
<keyword evidence="12" id="KW-1278">Translocase</keyword>
<evidence type="ECO:0000256" key="16">
    <source>
        <dbReference type="ARBA" id="ARBA00023136"/>
    </source>
</evidence>
<feature type="transmembrane region" description="Helical" evidence="17">
    <location>
        <begin position="611"/>
        <end position="629"/>
    </location>
</feature>
<keyword evidence="9" id="KW-0187">Copper transport</keyword>
<keyword evidence="11" id="KW-0460">Magnesium</keyword>
<dbReference type="SFLD" id="SFLDG00002">
    <property type="entry name" value="C1.7:_P-type_atpase_like"/>
    <property type="match status" value="1"/>
</dbReference>
<keyword evidence="15" id="KW-0406">Ion transport</keyword>
<dbReference type="Gene3D" id="2.70.150.10">
    <property type="entry name" value="Calcium-transporting ATPase, cytoplasmic transduction domain A"/>
    <property type="match status" value="1"/>
</dbReference>
<dbReference type="Gene3D" id="3.30.70.100">
    <property type="match status" value="6"/>
</dbReference>
<feature type="transmembrane region" description="Helical" evidence="17">
    <location>
        <begin position="1264"/>
        <end position="1284"/>
    </location>
</feature>
<dbReference type="SUPFAM" id="SSF81665">
    <property type="entry name" value="Calcium ATPase, transmembrane domain M"/>
    <property type="match status" value="1"/>
</dbReference>
<dbReference type="InterPro" id="IPR017969">
    <property type="entry name" value="Heavy-metal-associated_CS"/>
</dbReference>
<dbReference type="NCBIfam" id="TIGR01525">
    <property type="entry name" value="ATPase-IB_hvy"/>
    <property type="match status" value="1"/>
</dbReference>
<keyword evidence="13 17" id="KW-1133">Transmembrane helix</keyword>
<evidence type="ECO:0000313" key="20">
    <source>
        <dbReference type="Proteomes" id="UP001159405"/>
    </source>
</evidence>
<evidence type="ECO:0000256" key="14">
    <source>
        <dbReference type="ARBA" id="ARBA00023008"/>
    </source>
</evidence>
<accession>A0ABN8NQB4</accession>
<keyword evidence="8 17" id="KW-0547">Nucleotide-binding</keyword>
<dbReference type="CDD" id="cd00371">
    <property type="entry name" value="HMA"/>
    <property type="match status" value="6"/>
</dbReference>
<dbReference type="InterPro" id="IPR001757">
    <property type="entry name" value="P_typ_ATPase"/>
</dbReference>
<feature type="transmembrane region" description="Helical" evidence="17">
    <location>
        <begin position="571"/>
        <end position="591"/>
    </location>
</feature>
<evidence type="ECO:0000256" key="3">
    <source>
        <dbReference type="ARBA" id="ARBA00012517"/>
    </source>
</evidence>
<dbReference type="NCBIfam" id="TIGR01494">
    <property type="entry name" value="ATPase_P-type"/>
    <property type="match status" value="2"/>
</dbReference>
<reference evidence="19 20" key="1">
    <citation type="submission" date="2022-05" db="EMBL/GenBank/DDBJ databases">
        <authorList>
            <consortium name="Genoscope - CEA"/>
            <person name="William W."/>
        </authorList>
    </citation>
    <scope>NUCLEOTIDE SEQUENCE [LARGE SCALE GENOMIC DNA]</scope>
</reference>
<comment type="similarity">
    <text evidence="2 17">Belongs to the cation transport ATPase (P-type) (TC 3.A.3) family. Type IB subfamily.</text>
</comment>
<dbReference type="Pfam" id="PF00702">
    <property type="entry name" value="Hydrolase"/>
    <property type="match status" value="1"/>
</dbReference>
<evidence type="ECO:0000256" key="6">
    <source>
        <dbReference type="ARBA" id="ARBA00022723"/>
    </source>
</evidence>
<dbReference type="PROSITE" id="PS50846">
    <property type="entry name" value="HMA_2"/>
    <property type="match status" value="6"/>
</dbReference>
<dbReference type="Pfam" id="PF00403">
    <property type="entry name" value="HMA"/>
    <property type="match status" value="6"/>
</dbReference>
<dbReference type="SUPFAM" id="SSF81653">
    <property type="entry name" value="Calcium ATPase, transduction domain A"/>
    <property type="match status" value="1"/>
</dbReference>
<dbReference type="SUPFAM" id="SSF55008">
    <property type="entry name" value="HMA, heavy metal-associated domain"/>
    <property type="match status" value="6"/>
</dbReference>
<dbReference type="InterPro" id="IPR023298">
    <property type="entry name" value="ATPase_P-typ_TM_dom_sf"/>
</dbReference>
<feature type="transmembrane region" description="Helical" evidence="17">
    <location>
        <begin position="678"/>
        <end position="696"/>
    </location>
</feature>
<evidence type="ECO:0000256" key="8">
    <source>
        <dbReference type="ARBA" id="ARBA00022741"/>
    </source>
</evidence>
<dbReference type="EMBL" id="CALNXK010000025">
    <property type="protein sequence ID" value="CAH3113087.1"/>
    <property type="molecule type" value="Genomic_DNA"/>
</dbReference>
<dbReference type="PROSITE" id="PS00154">
    <property type="entry name" value="ATPASE_E1_E2"/>
    <property type="match status" value="1"/>
</dbReference>
<keyword evidence="14" id="KW-0186">Copper</keyword>
<dbReference type="Gene3D" id="3.40.50.1000">
    <property type="entry name" value="HAD superfamily/HAD-like"/>
    <property type="match status" value="1"/>
</dbReference>
<evidence type="ECO:0000256" key="15">
    <source>
        <dbReference type="ARBA" id="ARBA00023065"/>
    </source>
</evidence>
<dbReference type="SUPFAM" id="SSF56784">
    <property type="entry name" value="HAD-like"/>
    <property type="match status" value="1"/>
</dbReference>
<keyword evidence="20" id="KW-1185">Reference proteome</keyword>
<protein>
    <recommendedName>
        <fullName evidence="3">P-type Cu(+) transporter</fullName>
        <ecNumber evidence="3">7.2.2.8</ecNumber>
    </recommendedName>
</protein>
<dbReference type="EC" id="7.2.2.8" evidence="3"/>
<feature type="domain" description="HMA" evidence="18">
    <location>
        <begin position="34"/>
        <end position="100"/>
    </location>
</feature>
<keyword evidence="5 17" id="KW-0812">Transmembrane</keyword>
<evidence type="ECO:0000256" key="11">
    <source>
        <dbReference type="ARBA" id="ARBA00022842"/>
    </source>
</evidence>
<feature type="transmembrane region" description="Helical" evidence="17">
    <location>
        <begin position="650"/>
        <end position="672"/>
    </location>
</feature>
<dbReference type="SFLD" id="SFLDS00003">
    <property type="entry name" value="Haloacid_Dehalogenase"/>
    <property type="match status" value="1"/>
</dbReference>
<dbReference type="InterPro" id="IPR023299">
    <property type="entry name" value="ATPase_P-typ_cyto_dom_N"/>
</dbReference>
<evidence type="ECO:0000259" key="18">
    <source>
        <dbReference type="PROSITE" id="PS50846"/>
    </source>
</evidence>
<keyword evidence="16 17" id="KW-0472">Membrane</keyword>
<evidence type="ECO:0000256" key="7">
    <source>
        <dbReference type="ARBA" id="ARBA00022737"/>
    </source>
</evidence>
<comment type="subcellular location">
    <subcellularLocation>
        <location evidence="1">Golgi apparatus</location>
        <location evidence="1">trans-Golgi network membrane</location>
        <topology evidence="1">Multi-pass membrane protein</topology>
    </subcellularLocation>
    <subcellularLocation>
        <location evidence="17">Membrane</location>
    </subcellularLocation>
</comment>
<name>A0ABN8NQB4_9CNID</name>
<keyword evidence="7" id="KW-0677">Repeat</keyword>
<dbReference type="InterPro" id="IPR059000">
    <property type="entry name" value="ATPase_P-type_domA"/>
</dbReference>
<dbReference type="PROSITE" id="PS01047">
    <property type="entry name" value="HMA_1"/>
    <property type="match status" value="3"/>
</dbReference>
<sequence length="1385" mass="149420">MYFANEVAIKEKGGKVSFPSDGEDISKVLSQEFRIAYIGIKGMHCNSCVNNIEGNISSLCGVKKINVSLEEKEGTITYSPRHTTGKALAEAIGEMGFETSLKRIVDVLTQREVALSEDRVIDNKEAESLESCKEDDCEVKICIKGMTCQSCVKTIEQGMSNKAGVKGVEVSLKNEEAVIHYDPSLTDPEKLREAIDDMGFEASLPSGGEVQSVLINVEGMTCNSCVQTIEKNISQKEGVQSVCVSLAANTAQVRYTPGKISAEQLREAIEDMGFDAQLLGDDICKVNKDVRTAKISVEGMTCMSCVKTIEGTMSCKPGVKSIKVSLTEKQAAIEYDEAVTTPEDLRAGIEDMGFDATLAEDAGGCKSEEGAVAVQESPAGDWRVTFSRNATQLRSMEALLQEDLDKIYLHITGMTCASCVGSIEKGLMKKKGVRSVLVGLLAQKAEVKFDKNAITSDEIISHVKAMGFGCDLMDKVGQGEATVDIIITGMTCSSCVHSIESSMKKRPGILEASVSLATSSGRFVYDTETTGPRDIIEAIKSLGFEASLDSNDSKKDRIDHSKEIKKWRRSFLFSLIFGVPTFVIFITYVILDELEKRPNQLVLPGLSLENLLMFILCTPVQACITYVFGGQHFYVTAYKALKHKSTNMDVLIMLATSIAYVYSIVVVAVAMAEQSNHSPMTFFDTPPMLLVFISLGRWMEHVAKGKTSEALAKLLSLQPSDAVLVKLQPGTMNVISEQVINVDLVQRGDVLKVVPGGKIPVDCKVLQGTSTADESLITGESMPVMKKPGDSVIGGTINQNGSLLVEATHVGQDTTLSQIVKLVEEAQTSKAPIQKFADKLSSYFVPTVIFISITTWVVWLIIGFHDITLLRKTYNAKDDNRVEFVFAFAFQIGITVLAIACPCALGLATPTAVMVGTGIGAQNGILIKGGEPLETAHKVNTVVFDKTGTLTHGSPVVVKTALFVKPAQCSLEMLLAVTGTAENHSEHPIGLAITNYAKQELHTDVLGQCAEFKAVPGYGLTCKVSGIEELIKPKSVTDKNKKNLAVNIGGAVIDESSDIHTTSAISGNDNAESLLKSQVEGAEPWSYHVVIGNRDWMQQNGLEVTDEMEEAMQEHEEKGHTAVLVGINGSLVAMMAVADTVKHEAQATVATLKRMGIRVVLLTGDNKKTAFAIAKQVGIQQVFAEVLPSHKVEKIRSLQDRGFIVAMVGDGVNDSPALAQAHVGIAIGTGTDVAVEAADVVLIKSDLMDVAVAIDLSRVTVRRIYINFLFALIYNMIGIPLAAGAFEPFGVVMKPWMASIAMAASSVSVVGSSLMLKLYKKPDPYDGDLGSRNPFTGYTMLNTAAPNDSSDSQSDGFFNRVYRKRSRSSSNPVEAKKITFYGEDA</sequence>
<dbReference type="InterPro" id="IPR008250">
    <property type="entry name" value="ATPase_P-typ_transduc_dom_A_sf"/>
</dbReference>
<dbReference type="InterPro" id="IPR036163">
    <property type="entry name" value="HMA_dom_sf"/>
</dbReference>